<proteinExistence type="predicted"/>
<evidence type="ECO:0000313" key="1">
    <source>
        <dbReference type="EMBL" id="KAF7196230.1"/>
    </source>
</evidence>
<sequence>DVSFDIRSVLAPLGLAQNVSIDRWSFIDFATGSVHYKSNGAGTSYDPSAGHESTTNFDIGITSNPDFRVLGTTGLDTCTGLIIVSRKCCIVAHFSSGGLSTVLGGSISETSLATAFRRFVLERRHHFEGTTLAVIFRPSRIVHRMGSHQQRDSTTGESVTRWAFVPIEARMDENDATGIYNDILILTSILTGCGLPRQNVRMVTECHPYSGRNGPGHACLLVDGRSSPGAFPQLYAKFYSGPVPL</sequence>
<dbReference type="Proteomes" id="UP000660729">
    <property type="component" value="Unassembled WGS sequence"/>
</dbReference>
<keyword evidence="2" id="KW-1185">Reference proteome</keyword>
<gene>
    <name evidence="1" type="ORF">HII31_02297</name>
</gene>
<protein>
    <submittedName>
        <fullName evidence="1">Uncharacterized protein</fullName>
    </submittedName>
</protein>
<accession>A0A8H6RQS1</accession>
<dbReference type="EMBL" id="JABCIY010000027">
    <property type="protein sequence ID" value="KAF7196230.1"/>
    <property type="molecule type" value="Genomic_DNA"/>
</dbReference>
<evidence type="ECO:0000313" key="2">
    <source>
        <dbReference type="Proteomes" id="UP000660729"/>
    </source>
</evidence>
<organism evidence="1 2">
    <name type="scientific">Pseudocercospora fuligena</name>
    <dbReference type="NCBI Taxonomy" id="685502"/>
    <lineage>
        <taxon>Eukaryota</taxon>
        <taxon>Fungi</taxon>
        <taxon>Dikarya</taxon>
        <taxon>Ascomycota</taxon>
        <taxon>Pezizomycotina</taxon>
        <taxon>Dothideomycetes</taxon>
        <taxon>Dothideomycetidae</taxon>
        <taxon>Mycosphaerellales</taxon>
        <taxon>Mycosphaerellaceae</taxon>
        <taxon>Pseudocercospora</taxon>
    </lineage>
</organism>
<comment type="caution">
    <text evidence="1">The sequence shown here is derived from an EMBL/GenBank/DDBJ whole genome shotgun (WGS) entry which is preliminary data.</text>
</comment>
<name>A0A8H6RQS1_9PEZI</name>
<dbReference type="AlphaFoldDB" id="A0A8H6RQS1"/>
<feature type="non-terminal residue" evidence="1">
    <location>
        <position position="1"/>
    </location>
</feature>
<dbReference type="OrthoDB" id="10334990at2759"/>
<reference evidence="1" key="1">
    <citation type="submission" date="2020-04" db="EMBL/GenBank/DDBJ databases">
        <title>Draft genome resource of the tomato pathogen Pseudocercospora fuligena.</title>
        <authorList>
            <person name="Zaccaron A."/>
        </authorList>
    </citation>
    <scope>NUCLEOTIDE SEQUENCE</scope>
    <source>
        <strain evidence="1">PF001</strain>
    </source>
</reference>